<evidence type="ECO:0000313" key="2">
    <source>
        <dbReference type="EMBL" id="RIB22177.1"/>
    </source>
</evidence>
<proteinExistence type="predicted"/>
<name>A0A397VLH6_9GLOM</name>
<feature type="signal peptide" evidence="1">
    <location>
        <begin position="1"/>
        <end position="21"/>
    </location>
</feature>
<evidence type="ECO:0000256" key="1">
    <source>
        <dbReference type="SAM" id="SignalP"/>
    </source>
</evidence>
<comment type="caution">
    <text evidence="2">The sequence shown here is derived from an EMBL/GenBank/DDBJ whole genome shotgun (WGS) entry which is preliminary data.</text>
</comment>
<keyword evidence="1" id="KW-0732">Signal</keyword>
<reference evidence="2 3" key="1">
    <citation type="submission" date="2018-06" db="EMBL/GenBank/DDBJ databases">
        <title>Comparative genomics reveals the genomic features of Rhizophagus irregularis, R. cerebriforme, R. diaphanum and Gigaspora rosea, and their symbiotic lifestyle signature.</title>
        <authorList>
            <person name="Morin E."/>
            <person name="San Clemente H."/>
            <person name="Chen E.C.H."/>
            <person name="De La Providencia I."/>
            <person name="Hainaut M."/>
            <person name="Kuo A."/>
            <person name="Kohler A."/>
            <person name="Murat C."/>
            <person name="Tang N."/>
            <person name="Roy S."/>
            <person name="Loubradou J."/>
            <person name="Henrissat B."/>
            <person name="Grigoriev I.V."/>
            <person name="Corradi N."/>
            <person name="Roux C."/>
            <person name="Martin F.M."/>
        </authorList>
    </citation>
    <scope>NUCLEOTIDE SEQUENCE [LARGE SCALE GENOMIC DNA]</scope>
    <source>
        <strain evidence="2 3">DAOM 194757</strain>
    </source>
</reference>
<dbReference type="EMBL" id="QKWP01000321">
    <property type="protein sequence ID" value="RIB22177.1"/>
    <property type="molecule type" value="Genomic_DNA"/>
</dbReference>
<keyword evidence="3" id="KW-1185">Reference proteome</keyword>
<dbReference type="Proteomes" id="UP000266673">
    <property type="component" value="Unassembled WGS sequence"/>
</dbReference>
<accession>A0A397VLH6</accession>
<sequence length="86" mass="9817">MKLHVYIILFIIFIVCSTVSAAPAVDRNKHRETPIVNHQEKTTPTVFAVKTPVETPVNTPFRTPVIISESPQDEHPCHYWCFSMPN</sequence>
<dbReference type="AlphaFoldDB" id="A0A397VLH6"/>
<organism evidence="2 3">
    <name type="scientific">Gigaspora rosea</name>
    <dbReference type="NCBI Taxonomy" id="44941"/>
    <lineage>
        <taxon>Eukaryota</taxon>
        <taxon>Fungi</taxon>
        <taxon>Fungi incertae sedis</taxon>
        <taxon>Mucoromycota</taxon>
        <taxon>Glomeromycotina</taxon>
        <taxon>Glomeromycetes</taxon>
        <taxon>Diversisporales</taxon>
        <taxon>Gigasporaceae</taxon>
        <taxon>Gigaspora</taxon>
    </lineage>
</organism>
<protein>
    <submittedName>
        <fullName evidence="2">Uncharacterized protein</fullName>
    </submittedName>
</protein>
<feature type="chain" id="PRO_5017408746" evidence="1">
    <location>
        <begin position="22"/>
        <end position="86"/>
    </location>
</feature>
<evidence type="ECO:0000313" key="3">
    <source>
        <dbReference type="Proteomes" id="UP000266673"/>
    </source>
</evidence>
<gene>
    <name evidence="2" type="ORF">C2G38_2076214</name>
</gene>